<dbReference type="AlphaFoldDB" id="A0A512BZL2"/>
<dbReference type="GO" id="GO:0016787">
    <property type="term" value="F:hydrolase activity"/>
    <property type="evidence" value="ECO:0007669"/>
    <property type="project" value="UniProtKB-KW"/>
</dbReference>
<comment type="function">
    <text evidence="8">Toxic component of a toxin-antitoxin (TA) system. An RNase.</text>
</comment>
<evidence type="ECO:0000256" key="5">
    <source>
        <dbReference type="ARBA" id="ARBA00022801"/>
    </source>
</evidence>
<comment type="similarity">
    <text evidence="7 8">Belongs to the PINc/VapC protein family.</text>
</comment>
<dbReference type="PANTHER" id="PTHR33653:SF1">
    <property type="entry name" value="RIBONUCLEASE VAPC2"/>
    <property type="match status" value="1"/>
</dbReference>
<comment type="caution">
    <text evidence="10">The sequence shown here is derived from an EMBL/GenBank/DDBJ whole genome shotgun (WGS) entry which is preliminary data.</text>
</comment>
<feature type="domain" description="PIN" evidence="9">
    <location>
        <begin position="4"/>
        <end position="123"/>
    </location>
</feature>
<evidence type="ECO:0000313" key="11">
    <source>
        <dbReference type="Proteomes" id="UP000321085"/>
    </source>
</evidence>
<dbReference type="CDD" id="cd18748">
    <property type="entry name" value="PIN_VapC4-5_FitB-like"/>
    <property type="match status" value="1"/>
</dbReference>
<dbReference type="SMART" id="SM00670">
    <property type="entry name" value="PINc"/>
    <property type="match status" value="1"/>
</dbReference>
<keyword evidence="4 8" id="KW-0479">Metal-binding</keyword>
<evidence type="ECO:0000256" key="1">
    <source>
        <dbReference type="ARBA" id="ARBA00001946"/>
    </source>
</evidence>
<dbReference type="Pfam" id="PF01850">
    <property type="entry name" value="PIN"/>
    <property type="match status" value="1"/>
</dbReference>
<dbReference type="Gene3D" id="3.40.50.1010">
    <property type="entry name" value="5'-nuclease"/>
    <property type="match status" value="1"/>
</dbReference>
<feature type="binding site" evidence="8">
    <location>
        <position position="9"/>
    </location>
    <ligand>
        <name>Mg(2+)</name>
        <dbReference type="ChEBI" id="CHEBI:18420"/>
    </ligand>
</feature>
<dbReference type="GO" id="GO:0090729">
    <property type="term" value="F:toxin activity"/>
    <property type="evidence" value="ECO:0007669"/>
    <property type="project" value="UniProtKB-KW"/>
</dbReference>
<dbReference type="InterPro" id="IPR050556">
    <property type="entry name" value="Type_II_TA_system_RNase"/>
</dbReference>
<dbReference type="InterPro" id="IPR029060">
    <property type="entry name" value="PIN-like_dom_sf"/>
</dbReference>
<organism evidence="10 11">
    <name type="scientific">Microvirga aerophila</name>
    <dbReference type="NCBI Taxonomy" id="670291"/>
    <lineage>
        <taxon>Bacteria</taxon>
        <taxon>Pseudomonadati</taxon>
        <taxon>Pseudomonadota</taxon>
        <taxon>Alphaproteobacteria</taxon>
        <taxon>Hyphomicrobiales</taxon>
        <taxon>Methylobacteriaceae</taxon>
        <taxon>Microvirga</taxon>
    </lineage>
</organism>
<keyword evidence="11" id="KW-1185">Reference proteome</keyword>
<dbReference type="GO" id="GO:0004540">
    <property type="term" value="F:RNA nuclease activity"/>
    <property type="evidence" value="ECO:0007669"/>
    <property type="project" value="InterPro"/>
</dbReference>
<evidence type="ECO:0000256" key="6">
    <source>
        <dbReference type="ARBA" id="ARBA00022842"/>
    </source>
</evidence>
<accession>A0A512BZL2</accession>
<keyword evidence="6 8" id="KW-0460">Magnesium</keyword>
<protein>
    <recommendedName>
        <fullName evidence="8">Ribonuclease VapC</fullName>
        <shortName evidence="8">RNase VapC</shortName>
        <ecNumber evidence="8">3.1.-.-</ecNumber>
    </recommendedName>
    <alternativeName>
        <fullName evidence="8">Toxin VapC</fullName>
    </alternativeName>
</protein>
<dbReference type="GO" id="GO:0000287">
    <property type="term" value="F:magnesium ion binding"/>
    <property type="evidence" value="ECO:0007669"/>
    <property type="project" value="UniProtKB-UniRule"/>
</dbReference>
<gene>
    <name evidence="10" type="primary">ntrR1</name>
    <name evidence="8" type="synonym">vapC</name>
    <name evidence="10" type="ORF">MAE02_51000</name>
</gene>
<keyword evidence="2 8" id="KW-1277">Toxin-antitoxin system</keyword>
<feature type="binding site" evidence="8">
    <location>
        <position position="100"/>
    </location>
    <ligand>
        <name>Mg(2+)</name>
        <dbReference type="ChEBI" id="CHEBI:18420"/>
    </ligand>
</feature>
<dbReference type="HAMAP" id="MF_00265">
    <property type="entry name" value="VapC_Nob1"/>
    <property type="match status" value="1"/>
</dbReference>
<dbReference type="InterPro" id="IPR002716">
    <property type="entry name" value="PIN_dom"/>
</dbReference>
<evidence type="ECO:0000256" key="2">
    <source>
        <dbReference type="ARBA" id="ARBA00022649"/>
    </source>
</evidence>
<reference evidence="10 11" key="1">
    <citation type="submission" date="2019-07" db="EMBL/GenBank/DDBJ databases">
        <title>Whole genome shotgun sequence of Microvirga aerophila NBRC 106136.</title>
        <authorList>
            <person name="Hosoyama A."/>
            <person name="Uohara A."/>
            <person name="Ohji S."/>
            <person name="Ichikawa N."/>
        </authorList>
    </citation>
    <scope>NUCLEOTIDE SEQUENCE [LARGE SCALE GENOMIC DNA]</scope>
    <source>
        <strain evidence="10 11">NBRC 106136</strain>
    </source>
</reference>
<dbReference type="InterPro" id="IPR022907">
    <property type="entry name" value="VapC_family"/>
</dbReference>
<proteinExistence type="inferred from homology"/>
<keyword evidence="3 8" id="KW-0540">Nuclease</keyword>
<name>A0A512BZL2_9HYPH</name>
<dbReference type="SUPFAM" id="SSF88723">
    <property type="entry name" value="PIN domain-like"/>
    <property type="match status" value="1"/>
</dbReference>
<evidence type="ECO:0000256" key="7">
    <source>
        <dbReference type="ARBA" id="ARBA00038093"/>
    </source>
</evidence>
<dbReference type="EC" id="3.1.-.-" evidence="8"/>
<keyword evidence="5 8" id="KW-0378">Hydrolase</keyword>
<comment type="cofactor">
    <cofactor evidence="1 8">
        <name>Mg(2+)</name>
        <dbReference type="ChEBI" id="CHEBI:18420"/>
    </cofactor>
</comment>
<dbReference type="PANTHER" id="PTHR33653">
    <property type="entry name" value="RIBONUCLEASE VAPC2"/>
    <property type="match status" value="1"/>
</dbReference>
<evidence type="ECO:0000256" key="8">
    <source>
        <dbReference type="HAMAP-Rule" id="MF_00265"/>
    </source>
</evidence>
<dbReference type="EMBL" id="BJYU01000103">
    <property type="protein sequence ID" value="GEO17404.1"/>
    <property type="molecule type" value="Genomic_DNA"/>
</dbReference>
<evidence type="ECO:0000256" key="4">
    <source>
        <dbReference type="ARBA" id="ARBA00022723"/>
    </source>
</evidence>
<sequence>MSLGRYMLDTNILSDMIRNPAGKAAARLRQVGDASVCTSIVVASELRYGAEKKGSEKLTARVEAALREIEVLALDVPADAHYGVVRSRLECEGRTIGQNDLLIAAHALSLGMTLVTDNVQEFNRVDGLRIENWLDG</sequence>
<evidence type="ECO:0000259" key="9">
    <source>
        <dbReference type="SMART" id="SM00670"/>
    </source>
</evidence>
<evidence type="ECO:0000313" key="10">
    <source>
        <dbReference type="EMBL" id="GEO17404.1"/>
    </source>
</evidence>
<keyword evidence="8" id="KW-0800">Toxin</keyword>
<dbReference type="Proteomes" id="UP000321085">
    <property type="component" value="Unassembled WGS sequence"/>
</dbReference>
<evidence type="ECO:0000256" key="3">
    <source>
        <dbReference type="ARBA" id="ARBA00022722"/>
    </source>
</evidence>